<dbReference type="Proteomes" id="UP000676079">
    <property type="component" value="Chromosome"/>
</dbReference>
<sequence length="84" mass="8990">MSPIYNGVPASRLPKVEWTKSSWSNPDGNCVEVATLPGGEFAVRNSRDPQGPVLVYTHAELEAFVRGAKTGDFDALLGQAGCRV</sequence>
<name>A0ABX8BNC0_9ACTN</name>
<gene>
    <name evidence="2" type="ORF">KGD84_03925</name>
</gene>
<dbReference type="RefSeq" id="WP_220564755.1">
    <property type="nucleotide sequence ID" value="NZ_CP074133.1"/>
</dbReference>
<keyword evidence="3" id="KW-1185">Reference proteome</keyword>
<protein>
    <submittedName>
        <fullName evidence="2">DUF397 domain-containing protein</fullName>
    </submittedName>
</protein>
<evidence type="ECO:0000259" key="1">
    <source>
        <dbReference type="Pfam" id="PF04149"/>
    </source>
</evidence>
<accession>A0ABX8BNC0</accession>
<reference evidence="2 3" key="1">
    <citation type="submission" date="2021-05" db="EMBL/GenBank/DDBJ databases">
        <title>Direct Submission.</title>
        <authorList>
            <person name="Li K."/>
            <person name="Gao J."/>
        </authorList>
    </citation>
    <scope>NUCLEOTIDE SEQUENCE [LARGE SCALE GENOMIC DNA]</scope>
    <source>
        <strain evidence="2 3">Mg02</strain>
    </source>
</reference>
<evidence type="ECO:0000313" key="2">
    <source>
        <dbReference type="EMBL" id="QUX23532.1"/>
    </source>
</evidence>
<organism evidence="2 3">
    <name type="scientific">Nocardiopsis changdeensis</name>
    <dbReference type="NCBI Taxonomy" id="2831969"/>
    <lineage>
        <taxon>Bacteria</taxon>
        <taxon>Bacillati</taxon>
        <taxon>Actinomycetota</taxon>
        <taxon>Actinomycetes</taxon>
        <taxon>Streptosporangiales</taxon>
        <taxon>Nocardiopsidaceae</taxon>
        <taxon>Nocardiopsis</taxon>
    </lineage>
</organism>
<proteinExistence type="predicted"/>
<dbReference type="Pfam" id="PF04149">
    <property type="entry name" value="DUF397"/>
    <property type="match status" value="1"/>
</dbReference>
<feature type="domain" description="DUF397" evidence="1">
    <location>
        <begin position="17"/>
        <end position="69"/>
    </location>
</feature>
<dbReference type="InterPro" id="IPR007278">
    <property type="entry name" value="DUF397"/>
</dbReference>
<dbReference type="EMBL" id="CP074133">
    <property type="protein sequence ID" value="QUX23532.1"/>
    <property type="molecule type" value="Genomic_DNA"/>
</dbReference>
<evidence type="ECO:0000313" key="3">
    <source>
        <dbReference type="Proteomes" id="UP000676079"/>
    </source>
</evidence>